<feature type="domain" description="Glutamyl/glutaminyl-tRNA synthetase class Ib catalytic" evidence="9">
    <location>
        <begin position="44"/>
        <end position="332"/>
    </location>
</feature>
<dbReference type="InterPro" id="IPR004527">
    <property type="entry name" value="Glu-tRNA-ligase_bac/mito"/>
</dbReference>
<dbReference type="PANTHER" id="PTHR43311:SF2">
    <property type="entry name" value="GLUTAMATE--TRNA LIGASE, MITOCHONDRIAL-RELATED"/>
    <property type="match status" value="1"/>
</dbReference>
<comment type="subunit">
    <text evidence="8">Monomer.</text>
</comment>
<evidence type="ECO:0000256" key="1">
    <source>
        <dbReference type="ARBA" id="ARBA00007894"/>
    </source>
</evidence>
<dbReference type="EC" id="6.1.1.17" evidence="8"/>
<dbReference type="InterPro" id="IPR008925">
    <property type="entry name" value="aa_tRNA-synth_I_cd-bd_sf"/>
</dbReference>
<feature type="domain" description="Aminoacyl-tRNA synthetase class I anticodon-binding" evidence="10">
    <location>
        <begin position="424"/>
        <end position="557"/>
    </location>
</feature>
<keyword evidence="2 8" id="KW-0963">Cytoplasm</keyword>
<dbReference type="InterPro" id="IPR020751">
    <property type="entry name" value="aa-tRNA-synth_I_codon-bd_sub2"/>
</dbReference>
<feature type="short sequence motif" description="'KMSKS' region" evidence="8">
    <location>
        <begin position="302"/>
        <end position="306"/>
    </location>
</feature>
<dbReference type="Pfam" id="PF00749">
    <property type="entry name" value="tRNA-synt_1c"/>
    <property type="match status" value="1"/>
</dbReference>
<dbReference type="GO" id="GO:0000049">
    <property type="term" value="F:tRNA binding"/>
    <property type="evidence" value="ECO:0007669"/>
    <property type="project" value="InterPro"/>
</dbReference>
<dbReference type="GO" id="GO:0006424">
    <property type="term" value="P:glutamyl-tRNA aminoacylation"/>
    <property type="evidence" value="ECO:0007669"/>
    <property type="project" value="UniProtKB-UniRule"/>
</dbReference>
<keyword evidence="6 8" id="KW-0648">Protein biosynthesis</keyword>
<dbReference type="GO" id="GO:0005524">
    <property type="term" value="F:ATP binding"/>
    <property type="evidence" value="ECO:0007669"/>
    <property type="project" value="UniProtKB-UniRule"/>
</dbReference>
<evidence type="ECO:0000313" key="11">
    <source>
        <dbReference type="EMBL" id="NJB98525.1"/>
    </source>
</evidence>
<gene>
    <name evidence="8" type="primary">gltX</name>
    <name evidence="11" type="ORF">GGR89_002858</name>
</gene>
<evidence type="ECO:0000256" key="4">
    <source>
        <dbReference type="ARBA" id="ARBA00022741"/>
    </source>
</evidence>
<dbReference type="InterPro" id="IPR014729">
    <property type="entry name" value="Rossmann-like_a/b/a_fold"/>
</dbReference>
<accession>A0A7X5Y2F8</accession>
<comment type="function">
    <text evidence="8">Catalyzes the attachment of glutamate to tRNA(Glu) in a two-step reaction: glutamate is first activated by ATP to form Glu-AMP and then transferred to the acceptor end of tRNA(Glu).</text>
</comment>
<keyword evidence="5 8" id="KW-0067">ATP-binding</keyword>
<dbReference type="AlphaFoldDB" id="A0A7X5Y2F8"/>
<evidence type="ECO:0000256" key="6">
    <source>
        <dbReference type="ARBA" id="ARBA00022917"/>
    </source>
</evidence>
<dbReference type="HAMAP" id="MF_00022">
    <property type="entry name" value="Glu_tRNA_synth_type1"/>
    <property type="match status" value="1"/>
</dbReference>
<dbReference type="Proteomes" id="UP000531251">
    <property type="component" value="Unassembled WGS sequence"/>
</dbReference>
<dbReference type="Gene3D" id="3.40.50.620">
    <property type="entry name" value="HUPs"/>
    <property type="match status" value="1"/>
</dbReference>
<dbReference type="InterPro" id="IPR000924">
    <property type="entry name" value="Glu/Gln-tRNA-synth"/>
</dbReference>
<dbReference type="Gene3D" id="1.10.10.350">
    <property type="match status" value="1"/>
</dbReference>
<sequence length="569" mass="62944">MSSTTDPTSETALPLAVLTPSATLSMDEIHQRYPARSLPEGARVTRFGPSPTGFIHIGGLYVSLISERTAHQSGGLFYLRIEDTDRKREVPGAVELILGALNDFGIAFDEGPSLAGTETGAYGPYRQSERQELYQSVVRELLVRGHAYACFATPEELEAMRTEQNLRKIPPGYYGSWAIWRNRSLADVQAALAEGRSFVIRLKAPAAEGNGRVELPDLIRGKLNVPANNQDIVLLKADGLPTYHLAHVVDDHLMGTTDVIRGDEWLSSYPVHAQLFDLLGWQRPRYAHIAPIEKNVGSSRRKLSKRHDPEAAVEWYSVEGYPRQAVIEYLLNLADGKFEDWRKANPTADSESFPLQVERLNRSGALFDLVKLSSISREVIGAMTAAQVYDAALAWAQVHDQPFAERLAAHADYVRAILSIERGAARARKDIVKWSDVPSDTAYFFDDLFVPRDEANQALWDALAPGLAAILREVAEGFDPTIDRDAWLEWVRGIGEKHGYAANGKAYKAEPERYQGQFSAIAGVLRLALAGKPNTPDLFEVMTVMGPERVRARLSAAAAWIEARASDRG</sequence>
<keyword evidence="12" id="KW-1185">Reference proteome</keyword>
<reference evidence="11 12" key="1">
    <citation type="submission" date="2020-03" db="EMBL/GenBank/DDBJ databases">
        <title>Genomic Encyclopedia of Type Strains, Phase IV (KMG-IV): sequencing the most valuable type-strain genomes for metagenomic binning, comparative biology and taxonomic classification.</title>
        <authorList>
            <person name="Goeker M."/>
        </authorList>
    </citation>
    <scope>NUCLEOTIDE SEQUENCE [LARGE SCALE GENOMIC DNA]</scope>
    <source>
        <strain evidence="11 12">DSM 7225</strain>
    </source>
</reference>
<dbReference type="EMBL" id="JAATJB010000009">
    <property type="protein sequence ID" value="NJB98525.1"/>
    <property type="molecule type" value="Genomic_DNA"/>
</dbReference>
<organism evidence="11 12">
    <name type="scientific">Sphingomonas trueperi</name>
    <dbReference type="NCBI Taxonomy" id="53317"/>
    <lineage>
        <taxon>Bacteria</taxon>
        <taxon>Pseudomonadati</taxon>
        <taxon>Pseudomonadota</taxon>
        <taxon>Alphaproteobacteria</taxon>
        <taxon>Sphingomonadales</taxon>
        <taxon>Sphingomonadaceae</taxon>
        <taxon>Sphingomonas</taxon>
    </lineage>
</organism>
<comment type="similarity">
    <text evidence="1 8">Belongs to the class-I aminoacyl-tRNA synthetase family. Glutamate--tRNA ligase type 1 subfamily.</text>
</comment>
<feature type="binding site" evidence="8">
    <location>
        <position position="305"/>
    </location>
    <ligand>
        <name>ATP</name>
        <dbReference type="ChEBI" id="CHEBI:30616"/>
    </ligand>
</feature>
<comment type="subcellular location">
    <subcellularLocation>
        <location evidence="8">Cytoplasm</location>
    </subcellularLocation>
</comment>
<dbReference type="SUPFAM" id="SSF48163">
    <property type="entry name" value="An anticodon-binding domain of class I aminoacyl-tRNA synthetases"/>
    <property type="match status" value="1"/>
</dbReference>
<evidence type="ECO:0000256" key="7">
    <source>
        <dbReference type="ARBA" id="ARBA00023146"/>
    </source>
</evidence>
<protein>
    <recommendedName>
        <fullName evidence="8">Glutamate--tRNA ligase</fullName>
        <ecNumber evidence="8">6.1.1.17</ecNumber>
    </recommendedName>
    <alternativeName>
        <fullName evidence="8">Glutamyl-tRNA synthetase</fullName>
        <shortName evidence="8">GluRS</shortName>
    </alternativeName>
</protein>
<comment type="caution">
    <text evidence="8">Lacks conserved residue(s) required for the propagation of feature annotation.</text>
</comment>
<feature type="short sequence motif" description="'HIGH' region" evidence="8">
    <location>
        <begin position="49"/>
        <end position="59"/>
    </location>
</feature>
<keyword evidence="3 8" id="KW-0436">Ligase</keyword>
<dbReference type="InterPro" id="IPR045462">
    <property type="entry name" value="aa-tRNA-synth_I_cd-bd"/>
</dbReference>
<dbReference type="InterPro" id="IPR020058">
    <property type="entry name" value="Glu/Gln-tRNA-synth_Ib_cat-dom"/>
</dbReference>
<evidence type="ECO:0000259" key="9">
    <source>
        <dbReference type="Pfam" id="PF00749"/>
    </source>
</evidence>
<evidence type="ECO:0000256" key="2">
    <source>
        <dbReference type="ARBA" id="ARBA00022490"/>
    </source>
</evidence>
<evidence type="ECO:0000256" key="5">
    <source>
        <dbReference type="ARBA" id="ARBA00022840"/>
    </source>
</evidence>
<name>A0A7X5Y2F8_9SPHN</name>
<evidence type="ECO:0000313" key="12">
    <source>
        <dbReference type="Proteomes" id="UP000531251"/>
    </source>
</evidence>
<comment type="catalytic activity">
    <reaction evidence="8">
        <text>tRNA(Glu) + L-glutamate + ATP = L-glutamyl-tRNA(Glu) + AMP + diphosphate</text>
        <dbReference type="Rhea" id="RHEA:23540"/>
        <dbReference type="Rhea" id="RHEA-COMP:9663"/>
        <dbReference type="Rhea" id="RHEA-COMP:9680"/>
        <dbReference type="ChEBI" id="CHEBI:29985"/>
        <dbReference type="ChEBI" id="CHEBI:30616"/>
        <dbReference type="ChEBI" id="CHEBI:33019"/>
        <dbReference type="ChEBI" id="CHEBI:78442"/>
        <dbReference type="ChEBI" id="CHEBI:78520"/>
        <dbReference type="ChEBI" id="CHEBI:456215"/>
        <dbReference type="EC" id="6.1.1.17"/>
    </reaction>
</comment>
<proteinExistence type="inferred from homology"/>
<comment type="caution">
    <text evidence="11">The sequence shown here is derived from an EMBL/GenBank/DDBJ whole genome shotgun (WGS) entry which is preliminary data.</text>
</comment>
<dbReference type="InterPro" id="IPR001412">
    <property type="entry name" value="aa-tRNA-synth_I_CS"/>
</dbReference>
<dbReference type="PRINTS" id="PR00987">
    <property type="entry name" value="TRNASYNTHGLU"/>
</dbReference>
<dbReference type="SUPFAM" id="SSF52374">
    <property type="entry name" value="Nucleotidylyl transferase"/>
    <property type="match status" value="1"/>
</dbReference>
<evidence type="ECO:0000256" key="3">
    <source>
        <dbReference type="ARBA" id="ARBA00022598"/>
    </source>
</evidence>
<dbReference type="RefSeq" id="WP_206434330.1">
    <property type="nucleotide sequence ID" value="NZ_BAAADY010000011.1"/>
</dbReference>
<evidence type="ECO:0000256" key="8">
    <source>
        <dbReference type="HAMAP-Rule" id="MF_00022"/>
    </source>
</evidence>
<dbReference type="PANTHER" id="PTHR43311">
    <property type="entry name" value="GLUTAMATE--TRNA LIGASE"/>
    <property type="match status" value="1"/>
</dbReference>
<dbReference type="Pfam" id="PF19269">
    <property type="entry name" value="Anticodon_2"/>
    <property type="match status" value="1"/>
</dbReference>
<dbReference type="PROSITE" id="PS00178">
    <property type="entry name" value="AA_TRNA_LIGASE_I"/>
    <property type="match status" value="1"/>
</dbReference>
<keyword evidence="4 8" id="KW-0547">Nucleotide-binding</keyword>
<dbReference type="GO" id="GO:0005829">
    <property type="term" value="C:cytosol"/>
    <property type="evidence" value="ECO:0007669"/>
    <property type="project" value="TreeGrafter"/>
</dbReference>
<dbReference type="InterPro" id="IPR049940">
    <property type="entry name" value="GluQ/Sye"/>
</dbReference>
<evidence type="ECO:0000259" key="10">
    <source>
        <dbReference type="Pfam" id="PF19269"/>
    </source>
</evidence>
<dbReference type="GO" id="GO:0004818">
    <property type="term" value="F:glutamate-tRNA ligase activity"/>
    <property type="evidence" value="ECO:0007669"/>
    <property type="project" value="UniProtKB-UniRule"/>
</dbReference>
<keyword evidence="7 8" id="KW-0030">Aminoacyl-tRNA synthetase</keyword>